<dbReference type="OrthoDB" id="10064381at2759"/>
<protein>
    <submittedName>
        <fullName evidence="1">Uncharacterized protein</fullName>
    </submittedName>
</protein>
<dbReference type="EnsemblMetazoa" id="Aqu2.1.24328_001">
    <property type="protein sequence ID" value="Aqu2.1.24328_001"/>
    <property type="gene ID" value="Aqu2.1.24328"/>
</dbReference>
<reference evidence="1" key="1">
    <citation type="submission" date="2017-05" db="UniProtKB">
        <authorList>
            <consortium name="EnsemblMetazoa"/>
        </authorList>
    </citation>
    <scope>IDENTIFICATION</scope>
</reference>
<name>A0A1X7U9J2_AMPQE</name>
<dbReference type="InParanoid" id="A0A1X7U9J2"/>
<sequence>QPYMLDAVQALADARPNKMKEHLATLEYLKACNKLFENGILSHKKVDQLSLKVLKNLNEGYAFLKKWKDSFSNDTNLREPTQKCFWAWQTSQDLLQLMYHGFKGFCHYFLTEHLHYYIIPVRISWSAIESV</sequence>
<accession>A0A1X7U9J2</accession>
<proteinExistence type="predicted"/>
<evidence type="ECO:0000313" key="1">
    <source>
        <dbReference type="EnsemblMetazoa" id="Aqu2.1.24328_001"/>
    </source>
</evidence>
<organism evidence="1">
    <name type="scientific">Amphimedon queenslandica</name>
    <name type="common">Sponge</name>
    <dbReference type="NCBI Taxonomy" id="400682"/>
    <lineage>
        <taxon>Eukaryota</taxon>
        <taxon>Metazoa</taxon>
        <taxon>Porifera</taxon>
        <taxon>Demospongiae</taxon>
        <taxon>Heteroscleromorpha</taxon>
        <taxon>Haplosclerida</taxon>
        <taxon>Niphatidae</taxon>
        <taxon>Amphimedon</taxon>
    </lineage>
</organism>
<dbReference type="AlphaFoldDB" id="A0A1X7U9J2"/>